<gene>
    <name evidence="1" type="ORF">COC42_05955</name>
</gene>
<evidence type="ECO:0000313" key="2">
    <source>
        <dbReference type="Proteomes" id="UP000218366"/>
    </source>
</evidence>
<name>A0A2A4B6B8_9SPHN</name>
<dbReference type="OrthoDB" id="3078236at2"/>
<protein>
    <recommendedName>
        <fullName evidence="3">HTH HARE-type domain-containing protein</fullName>
    </recommendedName>
</protein>
<dbReference type="Proteomes" id="UP000218366">
    <property type="component" value="Unassembled WGS sequence"/>
</dbReference>
<comment type="caution">
    <text evidence="1">The sequence shown here is derived from an EMBL/GenBank/DDBJ whole genome shotgun (WGS) entry which is preliminary data.</text>
</comment>
<organism evidence="1 2">
    <name type="scientific">Sphingomonas spermidinifaciens</name>
    <dbReference type="NCBI Taxonomy" id="1141889"/>
    <lineage>
        <taxon>Bacteria</taxon>
        <taxon>Pseudomonadati</taxon>
        <taxon>Pseudomonadota</taxon>
        <taxon>Alphaproteobacteria</taxon>
        <taxon>Sphingomonadales</taxon>
        <taxon>Sphingomonadaceae</taxon>
        <taxon>Sphingomonas</taxon>
    </lineage>
</organism>
<proteinExistence type="predicted"/>
<evidence type="ECO:0008006" key="3">
    <source>
        <dbReference type="Google" id="ProtNLM"/>
    </source>
</evidence>
<dbReference type="EMBL" id="NWMW01000001">
    <property type="protein sequence ID" value="PCD04743.1"/>
    <property type="molecule type" value="Genomic_DNA"/>
</dbReference>
<reference evidence="1 2" key="1">
    <citation type="submission" date="2017-09" db="EMBL/GenBank/DDBJ databases">
        <title>Sphingomonas spermidinifaciens 9NM-10, whole genome shotgun sequence.</title>
        <authorList>
            <person name="Feng G."/>
            <person name="Zhu H."/>
        </authorList>
    </citation>
    <scope>NUCLEOTIDE SEQUENCE [LARGE SCALE GENOMIC DNA]</scope>
    <source>
        <strain evidence="1 2">9NM-10</strain>
    </source>
</reference>
<keyword evidence="2" id="KW-1185">Reference proteome</keyword>
<sequence>MAKLNRKQIEDATRAVLERHPGGVRWAEVLKAVAAEHPETPLNSIRGATHHLFQRGDGIVKIARGTYQLARFADADVPTIDTEANASAAEVTDEAVDAAGRSAGTLTEQDFYASFAEWLEENDEVTVAAALGGSSLGGKWGTPDVIGVLRPRAQDIFKFEPQIVTAEIKATPAQPVVAFGQSVAYRLFSHKSYIVVPRSTTSDDMNRLTSLCSIHGVGLVVFTLDRDLPDYAVVVLPAIANPDMFYVNTMLDRLKASEPRLLNRLF</sequence>
<dbReference type="AlphaFoldDB" id="A0A2A4B6B8"/>
<evidence type="ECO:0000313" key="1">
    <source>
        <dbReference type="EMBL" id="PCD04743.1"/>
    </source>
</evidence>
<dbReference type="RefSeq" id="WP_096343132.1">
    <property type="nucleotide sequence ID" value="NZ_NWMW01000001.1"/>
</dbReference>
<accession>A0A2A4B6B8</accession>